<dbReference type="SMART" id="SM00850">
    <property type="entry name" value="LytTR"/>
    <property type="match status" value="1"/>
</dbReference>
<organism evidence="2 3">
    <name type="scientific">Paenibacillus solisilvae</name>
    <dbReference type="NCBI Taxonomy" id="2486751"/>
    <lineage>
        <taxon>Bacteria</taxon>
        <taxon>Bacillati</taxon>
        <taxon>Bacillota</taxon>
        <taxon>Bacilli</taxon>
        <taxon>Bacillales</taxon>
        <taxon>Paenibacillaceae</taxon>
        <taxon>Paenibacillus</taxon>
    </lineage>
</organism>
<comment type="caution">
    <text evidence="2">The sequence shown here is derived from an EMBL/GenBank/DDBJ whole genome shotgun (WGS) entry which is preliminary data.</text>
</comment>
<dbReference type="Gene3D" id="2.40.50.1020">
    <property type="entry name" value="LytTr DNA-binding domain"/>
    <property type="match status" value="1"/>
</dbReference>
<accession>A0ABW0WB48</accession>
<reference evidence="3" key="1">
    <citation type="journal article" date="2019" name="Int. J. Syst. Evol. Microbiol.">
        <title>The Global Catalogue of Microorganisms (GCM) 10K type strain sequencing project: providing services to taxonomists for standard genome sequencing and annotation.</title>
        <authorList>
            <consortium name="The Broad Institute Genomics Platform"/>
            <consortium name="The Broad Institute Genome Sequencing Center for Infectious Disease"/>
            <person name="Wu L."/>
            <person name="Ma J."/>
        </authorList>
    </citation>
    <scope>NUCLEOTIDE SEQUENCE [LARGE SCALE GENOMIC DNA]</scope>
    <source>
        <strain evidence="3">CGMCC 1.3240</strain>
    </source>
</reference>
<evidence type="ECO:0000259" key="1">
    <source>
        <dbReference type="SMART" id="SM00850"/>
    </source>
</evidence>
<evidence type="ECO:0000313" key="2">
    <source>
        <dbReference type="EMBL" id="MFC5653515.1"/>
    </source>
</evidence>
<gene>
    <name evidence="2" type="ORF">ACFPYJ_31230</name>
</gene>
<dbReference type="InterPro" id="IPR007492">
    <property type="entry name" value="LytTR_DNA-bd_dom"/>
</dbReference>
<protein>
    <submittedName>
        <fullName evidence="2">LytTR family DNA-binding domain-containing protein</fullName>
    </submittedName>
</protein>
<dbReference type="Proteomes" id="UP001596047">
    <property type="component" value="Unassembled WGS sequence"/>
</dbReference>
<dbReference type="GO" id="GO:0003677">
    <property type="term" value="F:DNA binding"/>
    <property type="evidence" value="ECO:0007669"/>
    <property type="project" value="UniProtKB-KW"/>
</dbReference>
<dbReference type="Pfam" id="PF04397">
    <property type="entry name" value="LytTR"/>
    <property type="match status" value="1"/>
</dbReference>
<dbReference type="EMBL" id="JBHSOW010000127">
    <property type="protein sequence ID" value="MFC5653515.1"/>
    <property type="molecule type" value="Genomic_DNA"/>
</dbReference>
<dbReference type="RefSeq" id="WP_379192168.1">
    <property type="nucleotide sequence ID" value="NZ_JBHSOW010000127.1"/>
</dbReference>
<keyword evidence="3" id="KW-1185">Reference proteome</keyword>
<sequence>MRKLSVSRDIDGKHGFILVDISEIIYIEYDGIVNRVYVHTINDVFYTMGTLKYFVEGLNASGFDFKLVDRNSAVHMDKIVRLDQKLKMAFFELEITKKSKCCTIANRNFPEVVRSLTNSIILA</sequence>
<proteinExistence type="predicted"/>
<evidence type="ECO:0000313" key="3">
    <source>
        <dbReference type="Proteomes" id="UP001596047"/>
    </source>
</evidence>
<name>A0ABW0WB48_9BACL</name>
<feature type="domain" description="HTH LytTR-type" evidence="1">
    <location>
        <begin position="14"/>
        <end position="117"/>
    </location>
</feature>
<keyword evidence="2" id="KW-0238">DNA-binding</keyword>